<evidence type="ECO:0000313" key="2">
    <source>
        <dbReference type="EMBL" id="QJA67890.1"/>
    </source>
</evidence>
<sequence>MNIIGAWKTEKKCRSISHPEFEITGDRENGELYILLEKLMRIGLVTLEDWEIVRKKKKVVIPVECMVGDTKEKTFVLYCKGNPAEIRISVPMTMTLEWEE</sequence>
<dbReference type="EMBL" id="MT141577">
    <property type="protein sequence ID" value="QJA67890.1"/>
    <property type="molecule type" value="Genomic_DNA"/>
</dbReference>
<organism evidence="1">
    <name type="scientific">viral metagenome</name>
    <dbReference type="NCBI Taxonomy" id="1070528"/>
    <lineage>
        <taxon>unclassified sequences</taxon>
        <taxon>metagenomes</taxon>
        <taxon>organismal metagenomes</taxon>
    </lineage>
</organism>
<evidence type="ECO:0000313" key="3">
    <source>
        <dbReference type="EMBL" id="QJH93578.1"/>
    </source>
</evidence>
<accession>A0A6H1Z9C2</accession>
<proteinExistence type="predicted"/>
<protein>
    <submittedName>
        <fullName evidence="1">Uncharacterized protein</fullName>
    </submittedName>
</protein>
<name>A0A6H1Z9C2_9ZZZZ</name>
<dbReference type="AlphaFoldDB" id="A0A6H1Z9C2"/>
<evidence type="ECO:0000313" key="4">
    <source>
        <dbReference type="EMBL" id="QJI04540.1"/>
    </source>
</evidence>
<dbReference type="EMBL" id="MT143973">
    <property type="protein sequence ID" value="QJA44138.1"/>
    <property type="molecule type" value="Genomic_DNA"/>
</dbReference>
<gene>
    <name evidence="4" type="ORF">MM415A00093_0033</name>
    <name evidence="2" type="ORF">MM415B00143_0041</name>
    <name evidence="1" type="ORF">TM448A00087_0071</name>
    <name evidence="3" type="ORF">TM448B00099_0054</name>
</gene>
<dbReference type="EMBL" id="MT145187">
    <property type="protein sequence ID" value="QJI04540.1"/>
    <property type="molecule type" value="Genomic_DNA"/>
</dbReference>
<evidence type="ECO:0000313" key="1">
    <source>
        <dbReference type="EMBL" id="QJA44138.1"/>
    </source>
</evidence>
<reference evidence="1" key="1">
    <citation type="submission" date="2020-03" db="EMBL/GenBank/DDBJ databases">
        <title>The deep terrestrial virosphere.</title>
        <authorList>
            <person name="Holmfeldt K."/>
            <person name="Nilsson E."/>
            <person name="Simone D."/>
            <person name="Lopez-Fernandez M."/>
            <person name="Wu X."/>
            <person name="de Brujin I."/>
            <person name="Lundin D."/>
            <person name="Andersson A."/>
            <person name="Bertilsson S."/>
            <person name="Dopson M."/>
        </authorList>
    </citation>
    <scope>NUCLEOTIDE SEQUENCE</scope>
    <source>
        <strain evidence="4">MM415A00093</strain>
        <strain evidence="2">MM415B00143</strain>
        <strain evidence="1">TM448A00087</strain>
        <strain evidence="3">TM448B00099</strain>
    </source>
</reference>
<dbReference type="EMBL" id="MT144589">
    <property type="protein sequence ID" value="QJH93578.1"/>
    <property type="molecule type" value="Genomic_DNA"/>
</dbReference>